<dbReference type="Proteomes" id="UP001063166">
    <property type="component" value="Unassembled WGS sequence"/>
</dbReference>
<dbReference type="OrthoDB" id="2662502at2759"/>
<sequence length="291" mass="31975">MLIRSLLEHSVAPCDRSCTSLKCIAALIPNFLRKIGGSEPQDLQDFYDVLESSAGDARSDDTAKLEEEIANWPNIRTPAPVPILNANLRANCGLQYDVTGRLLRPTEFDWETLQVLEKVRDCDPAYNSASSPFLRTLYAFEKDDPKEVFKGLLMSGLLVRTFKYVLTSPSSSKVIHQESIDLAKIAVILKADSTNKKARRRDASRGIINQANHLLELRNGKAGLSGLQPRSTGLASLVVVVPLPASGRLSTTVLNNTAGFAITKTSYHTRSPPSFGGHIITQKCLHSRHTH</sequence>
<evidence type="ECO:0000313" key="2">
    <source>
        <dbReference type="Proteomes" id="UP001063166"/>
    </source>
</evidence>
<proteinExistence type="predicted"/>
<protein>
    <submittedName>
        <fullName evidence="1">Uncharacterized protein</fullName>
    </submittedName>
</protein>
<gene>
    <name evidence="1" type="ORF">LshimejAT787_0604080</name>
</gene>
<evidence type="ECO:0000313" key="1">
    <source>
        <dbReference type="EMBL" id="GLB39246.1"/>
    </source>
</evidence>
<comment type="caution">
    <text evidence="1">The sequence shown here is derived from an EMBL/GenBank/DDBJ whole genome shotgun (WGS) entry which is preliminary data.</text>
</comment>
<dbReference type="Pfam" id="PF20414">
    <property type="entry name" value="DUF6698"/>
    <property type="match status" value="1"/>
</dbReference>
<dbReference type="EMBL" id="BRPK01000006">
    <property type="protein sequence ID" value="GLB39246.1"/>
    <property type="molecule type" value="Genomic_DNA"/>
</dbReference>
<organism evidence="1 2">
    <name type="scientific">Lyophyllum shimeji</name>
    <name type="common">Hon-shimeji</name>
    <name type="synonym">Tricholoma shimeji</name>
    <dbReference type="NCBI Taxonomy" id="47721"/>
    <lineage>
        <taxon>Eukaryota</taxon>
        <taxon>Fungi</taxon>
        <taxon>Dikarya</taxon>
        <taxon>Basidiomycota</taxon>
        <taxon>Agaricomycotina</taxon>
        <taxon>Agaricomycetes</taxon>
        <taxon>Agaricomycetidae</taxon>
        <taxon>Agaricales</taxon>
        <taxon>Tricholomatineae</taxon>
        <taxon>Lyophyllaceae</taxon>
        <taxon>Lyophyllum</taxon>
    </lineage>
</organism>
<keyword evidence="2" id="KW-1185">Reference proteome</keyword>
<dbReference type="AlphaFoldDB" id="A0A9P3PP76"/>
<name>A0A9P3PP76_LYOSH</name>
<dbReference type="InterPro" id="IPR046521">
    <property type="entry name" value="DUF6698"/>
</dbReference>
<reference evidence="1" key="1">
    <citation type="submission" date="2022-07" db="EMBL/GenBank/DDBJ databases">
        <title>The genome of Lyophyllum shimeji provides insight into the initial evolution of ectomycorrhizal fungal genome.</title>
        <authorList>
            <person name="Kobayashi Y."/>
            <person name="Shibata T."/>
            <person name="Hirakawa H."/>
            <person name="Shigenobu S."/>
            <person name="Nishiyama T."/>
            <person name="Yamada A."/>
            <person name="Hasebe M."/>
            <person name="Kawaguchi M."/>
        </authorList>
    </citation>
    <scope>NUCLEOTIDE SEQUENCE</scope>
    <source>
        <strain evidence="1">AT787</strain>
    </source>
</reference>
<accession>A0A9P3PP76</accession>